<organism evidence="5 6">
    <name type="scientific">Actinacidiphila alni</name>
    <dbReference type="NCBI Taxonomy" id="380248"/>
    <lineage>
        <taxon>Bacteria</taxon>
        <taxon>Bacillati</taxon>
        <taxon>Actinomycetota</taxon>
        <taxon>Actinomycetes</taxon>
        <taxon>Kitasatosporales</taxon>
        <taxon>Streptomycetaceae</taxon>
        <taxon>Actinacidiphila</taxon>
    </lineage>
</organism>
<keyword evidence="3" id="KW-0663">Pyridoxal phosphate</keyword>
<dbReference type="InterPro" id="IPR015421">
    <property type="entry name" value="PyrdxlP-dep_Trfase_major"/>
</dbReference>
<dbReference type="GO" id="GO:0030170">
    <property type="term" value="F:pyridoxal phosphate binding"/>
    <property type="evidence" value="ECO:0007669"/>
    <property type="project" value="TreeGrafter"/>
</dbReference>
<name>A0A1I2EM58_9ACTN</name>
<dbReference type="InterPro" id="IPR015422">
    <property type="entry name" value="PyrdxlP-dep_Trfase_small"/>
</dbReference>
<keyword evidence="6" id="KW-1185">Reference proteome</keyword>
<evidence type="ECO:0000256" key="4">
    <source>
        <dbReference type="ARBA" id="ARBA00038398"/>
    </source>
</evidence>
<evidence type="ECO:0000256" key="2">
    <source>
        <dbReference type="ARBA" id="ARBA00022576"/>
    </source>
</evidence>
<accession>A0A1I2EM58</accession>
<dbReference type="Gene3D" id="3.90.1150.10">
    <property type="entry name" value="Aspartate Aminotransferase, domain 1"/>
    <property type="match status" value="1"/>
</dbReference>
<evidence type="ECO:0000313" key="6">
    <source>
        <dbReference type="Proteomes" id="UP000199323"/>
    </source>
</evidence>
<dbReference type="Proteomes" id="UP000199323">
    <property type="component" value="Unassembled WGS sequence"/>
</dbReference>
<evidence type="ECO:0000313" key="5">
    <source>
        <dbReference type="EMBL" id="SFE94092.1"/>
    </source>
</evidence>
<protein>
    <submittedName>
        <fullName evidence="5">DegT/DnrJ/EryC1/StrS aminotransferase family protein</fullName>
    </submittedName>
</protein>
<comment type="similarity">
    <text evidence="4">Belongs to the DegT/DnrJ/EryC1 family. L-glutamine:2-deoxy-scyllo-inosose/scyllo-inosose aminotransferase subfamily.</text>
</comment>
<dbReference type="STRING" id="380248.SAMN05216251_106294"/>
<dbReference type="PANTHER" id="PTHR30244">
    <property type="entry name" value="TRANSAMINASE"/>
    <property type="match status" value="1"/>
</dbReference>
<dbReference type="PANTHER" id="PTHR30244:SF34">
    <property type="entry name" value="DTDP-4-AMINO-4,6-DIDEOXYGALACTOSE TRANSAMINASE"/>
    <property type="match status" value="1"/>
</dbReference>
<dbReference type="Pfam" id="PF01041">
    <property type="entry name" value="DegT_DnrJ_EryC1"/>
    <property type="match status" value="2"/>
</dbReference>
<reference evidence="5 6" key="1">
    <citation type="submission" date="2016-10" db="EMBL/GenBank/DDBJ databases">
        <authorList>
            <person name="de Groot N.N."/>
        </authorList>
    </citation>
    <scope>NUCLEOTIDE SEQUENCE [LARGE SCALE GENOMIC DNA]</scope>
    <source>
        <strain evidence="5 6">CGMCC 4.3510</strain>
    </source>
</reference>
<evidence type="ECO:0000256" key="1">
    <source>
        <dbReference type="ARBA" id="ARBA00001933"/>
    </source>
</evidence>
<gene>
    <name evidence="5" type="ORF">SAMN05216251_106294</name>
</gene>
<dbReference type="Gene3D" id="3.40.640.10">
    <property type="entry name" value="Type I PLP-dependent aspartate aminotransferase-like (Major domain)"/>
    <property type="match status" value="1"/>
</dbReference>
<dbReference type="EMBL" id="FONG01000006">
    <property type="protein sequence ID" value="SFE94092.1"/>
    <property type="molecule type" value="Genomic_DNA"/>
</dbReference>
<dbReference type="AlphaFoldDB" id="A0A1I2EM58"/>
<keyword evidence="2 5" id="KW-0032">Aminotransferase</keyword>
<keyword evidence="5" id="KW-0808">Transferase</keyword>
<dbReference type="GO" id="GO:0000271">
    <property type="term" value="P:polysaccharide biosynthetic process"/>
    <property type="evidence" value="ECO:0007669"/>
    <property type="project" value="TreeGrafter"/>
</dbReference>
<dbReference type="InterPro" id="IPR000653">
    <property type="entry name" value="DegT/StrS_aminotransferase"/>
</dbReference>
<dbReference type="InterPro" id="IPR015424">
    <property type="entry name" value="PyrdxlP-dep_Trfase"/>
</dbReference>
<proteinExistence type="inferred from homology"/>
<evidence type="ECO:0000256" key="3">
    <source>
        <dbReference type="ARBA" id="ARBA00022898"/>
    </source>
</evidence>
<sequence length="245" mass="25380">MQQMTTAGRRHRIASDATAAALRVSLQELGIGAGDEVIVPSFGPGAPADAVRLAGATPVFADIDPRTFCLSPEAVAAGVTARTAAIVPVHVFGHPAPMAQLTELASRCGLALVEEGAEGGVEEDAGVIARRRAHARFLDSALKGVVVPYAEPGARHLYRQYTVRIPGNGRPDRDAFAGALASRGVRATVSVPVPVHRMPAHRSGAVLPQTELVAADSLSLPVHPGITQRELTHIADACNALGGLL</sequence>
<dbReference type="SUPFAM" id="SSF53383">
    <property type="entry name" value="PLP-dependent transferases"/>
    <property type="match status" value="1"/>
</dbReference>
<dbReference type="GO" id="GO:0008483">
    <property type="term" value="F:transaminase activity"/>
    <property type="evidence" value="ECO:0007669"/>
    <property type="project" value="UniProtKB-KW"/>
</dbReference>
<comment type="cofactor">
    <cofactor evidence="1">
        <name>pyridoxal 5'-phosphate</name>
        <dbReference type="ChEBI" id="CHEBI:597326"/>
    </cofactor>
</comment>